<name>A0A0F0CJC7_9BACT</name>
<dbReference type="Proteomes" id="UP000033428">
    <property type="component" value="Unassembled WGS sequence"/>
</dbReference>
<dbReference type="EMBL" id="JYNY01000620">
    <property type="protein sequence ID" value="KJJ83317.1"/>
    <property type="molecule type" value="Genomic_DNA"/>
</dbReference>
<dbReference type="InterPro" id="IPR001727">
    <property type="entry name" value="GDT1-like"/>
</dbReference>
<evidence type="ECO:0000256" key="2">
    <source>
        <dbReference type="ARBA" id="ARBA00009190"/>
    </source>
</evidence>
<keyword evidence="5 6" id="KW-0472">Membrane</keyword>
<sequence length="218" mass="23679">MAAFLTSLFFIILAEMGDKTQLLAMAFASRYKASQVLLAVFLATIVNHALAVIVGTALTNIVPMDIIKLIAACSFILFGLWTLRGDSLDGEENKKSKFGPVATVAIAFFVAEMGDKTQLTTISLAIEYRNMFGVLLGTTFGMVISDAIGIIAGVIMKKHIPENKIKWISAGVFTLFGLIGIYKIISIKLNTGIVWLTMFGIMMAIVSSAYILIKQKKI</sequence>
<evidence type="ECO:0000256" key="1">
    <source>
        <dbReference type="ARBA" id="ARBA00004141"/>
    </source>
</evidence>
<feature type="transmembrane region" description="Helical" evidence="6">
    <location>
        <begin position="193"/>
        <end position="213"/>
    </location>
</feature>
<feature type="transmembrane region" description="Helical" evidence="6">
    <location>
        <begin position="66"/>
        <end position="83"/>
    </location>
</feature>
<dbReference type="Pfam" id="PF01169">
    <property type="entry name" value="GDT1"/>
    <property type="match status" value="2"/>
</dbReference>
<evidence type="ECO:0000313" key="8">
    <source>
        <dbReference type="Proteomes" id="UP000033428"/>
    </source>
</evidence>
<protein>
    <recommendedName>
        <fullName evidence="6">GDT1 family protein</fullName>
    </recommendedName>
</protein>
<comment type="similarity">
    <text evidence="2 6">Belongs to the GDT1 family.</text>
</comment>
<evidence type="ECO:0000256" key="3">
    <source>
        <dbReference type="ARBA" id="ARBA00022692"/>
    </source>
</evidence>
<dbReference type="GO" id="GO:0016020">
    <property type="term" value="C:membrane"/>
    <property type="evidence" value="ECO:0007669"/>
    <property type="project" value="UniProtKB-SubCell"/>
</dbReference>
<dbReference type="PANTHER" id="PTHR12608">
    <property type="entry name" value="TRANSMEMBRANE PROTEIN HTP-1 RELATED"/>
    <property type="match status" value="1"/>
</dbReference>
<dbReference type="PANTHER" id="PTHR12608:SF1">
    <property type="entry name" value="TRANSMEMBRANE PROTEIN 165"/>
    <property type="match status" value="1"/>
</dbReference>
<reference evidence="7 8" key="1">
    <citation type="submission" date="2015-02" db="EMBL/GenBank/DDBJ databases">
        <title>Single-cell genomics of uncultivated deep-branching MTB reveals a conserved set of magnetosome genes.</title>
        <authorList>
            <person name="Kolinko S."/>
            <person name="Richter M."/>
            <person name="Glockner F.O."/>
            <person name="Brachmann A."/>
            <person name="Schuler D."/>
        </authorList>
    </citation>
    <scope>NUCLEOTIDE SEQUENCE [LARGE SCALE GENOMIC DNA]</scope>
    <source>
        <strain evidence="7">SKK-01</strain>
    </source>
</reference>
<evidence type="ECO:0000256" key="6">
    <source>
        <dbReference type="RuleBase" id="RU365102"/>
    </source>
</evidence>
<dbReference type="AlphaFoldDB" id="A0A0F0CJC7"/>
<feature type="transmembrane region" description="Helical" evidence="6">
    <location>
        <begin position="131"/>
        <end position="155"/>
    </location>
</feature>
<gene>
    <name evidence="7" type="ORF">OMAG_002814</name>
</gene>
<keyword evidence="4 6" id="KW-1133">Transmembrane helix</keyword>
<evidence type="ECO:0000313" key="7">
    <source>
        <dbReference type="EMBL" id="KJJ83317.1"/>
    </source>
</evidence>
<dbReference type="GO" id="GO:0046873">
    <property type="term" value="F:metal ion transmembrane transporter activity"/>
    <property type="evidence" value="ECO:0007669"/>
    <property type="project" value="InterPro"/>
</dbReference>
<comment type="subcellular location">
    <subcellularLocation>
        <location evidence="1 6">Membrane</location>
        <topology evidence="1 6">Multi-pass membrane protein</topology>
    </subcellularLocation>
</comment>
<evidence type="ECO:0000256" key="4">
    <source>
        <dbReference type="ARBA" id="ARBA00022989"/>
    </source>
</evidence>
<feature type="transmembrane region" description="Helical" evidence="6">
    <location>
        <begin position="167"/>
        <end position="187"/>
    </location>
</feature>
<keyword evidence="3 6" id="KW-0812">Transmembrane</keyword>
<dbReference type="PATRIC" id="fig|1609969.3.peg.2984"/>
<accession>A0A0F0CJC7</accession>
<keyword evidence="8" id="KW-1185">Reference proteome</keyword>
<evidence type="ECO:0000256" key="5">
    <source>
        <dbReference type="ARBA" id="ARBA00023136"/>
    </source>
</evidence>
<organism evidence="7 8">
    <name type="scientific">Candidatus Omnitrophus magneticus</name>
    <dbReference type="NCBI Taxonomy" id="1609969"/>
    <lineage>
        <taxon>Bacteria</taxon>
        <taxon>Pseudomonadati</taxon>
        <taxon>Candidatus Omnitrophota</taxon>
        <taxon>Candidatus Omnitrophus</taxon>
    </lineage>
</organism>
<proteinExistence type="inferred from homology"/>
<comment type="caution">
    <text evidence="7">The sequence shown here is derived from an EMBL/GenBank/DDBJ whole genome shotgun (WGS) entry which is preliminary data.</text>
</comment>
<feature type="transmembrane region" description="Helical" evidence="6">
    <location>
        <begin position="33"/>
        <end position="54"/>
    </location>
</feature>